<dbReference type="RefSeq" id="WP_256532035.1">
    <property type="nucleotide sequence ID" value="NZ_CP101824.1"/>
</dbReference>
<sequence length="48" mass="4890">MKLNFLPTGTAGGARDRGESYVSPLVDFLAVLAFTVGGAIGGILLLLP</sequence>
<name>A0ABD5NIU2_9EURY</name>
<reference evidence="2 3" key="1">
    <citation type="journal article" date="2019" name="Int. J. Syst. Evol. Microbiol.">
        <title>The Global Catalogue of Microorganisms (GCM) 10K type strain sequencing project: providing services to taxonomists for standard genome sequencing and annotation.</title>
        <authorList>
            <consortium name="The Broad Institute Genomics Platform"/>
            <consortium name="The Broad Institute Genome Sequencing Center for Infectious Disease"/>
            <person name="Wu L."/>
            <person name="Ma J."/>
        </authorList>
    </citation>
    <scope>NUCLEOTIDE SEQUENCE [LARGE SCALE GENOMIC DNA]</scope>
    <source>
        <strain evidence="2 3">IBRC-M 10256</strain>
    </source>
</reference>
<protein>
    <submittedName>
        <fullName evidence="2">Uncharacterized protein</fullName>
    </submittedName>
</protein>
<comment type="caution">
    <text evidence="2">The sequence shown here is derived from an EMBL/GenBank/DDBJ whole genome shotgun (WGS) entry which is preliminary data.</text>
</comment>
<keyword evidence="1" id="KW-0472">Membrane</keyword>
<dbReference type="AlphaFoldDB" id="A0ABD5NIU2"/>
<gene>
    <name evidence="2" type="ORF">ACFOUR_01425</name>
</gene>
<dbReference type="Proteomes" id="UP001595846">
    <property type="component" value="Unassembled WGS sequence"/>
</dbReference>
<proteinExistence type="predicted"/>
<dbReference type="EMBL" id="JBHSAQ010000001">
    <property type="protein sequence ID" value="MFC3957034.1"/>
    <property type="molecule type" value="Genomic_DNA"/>
</dbReference>
<dbReference type="GeneID" id="73904803"/>
<keyword evidence="3" id="KW-1185">Reference proteome</keyword>
<accession>A0ABD5NIU2</accession>
<organism evidence="2 3">
    <name type="scientific">Halovivax cerinus</name>
    <dbReference type="NCBI Taxonomy" id="1487865"/>
    <lineage>
        <taxon>Archaea</taxon>
        <taxon>Methanobacteriati</taxon>
        <taxon>Methanobacteriota</taxon>
        <taxon>Stenosarchaea group</taxon>
        <taxon>Halobacteria</taxon>
        <taxon>Halobacteriales</taxon>
        <taxon>Natrialbaceae</taxon>
        <taxon>Halovivax</taxon>
    </lineage>
</organism>
<keyword evidence="1" id="KW-0812">Transmembrane</keyword>
<feature type="transmembrane region" description="Helical" evidence="1">
    <location>
        <begin position="28"/>
        <end position="47"/>
    </location>
</feature>
<evidence type="ECO:0000313" key="3">
    <source>
        <dbReference type="Proteomes" id="UP001595846"/>
    </source>
</evidence>
<evidence type="ECO:0000256" key="1">
    <source>
        <dbReference type="SAM" id="Phobius"/>
    </source>
</evidence>
<evidence type="ECO:0000313" key="2">
    <source>
        <dbReference type="EMBL" id="MFC3957034.1"/>
    </source>
</evidence>
<keyword evidence="1" id="KW-1133">Transmembrane helix</keyword>